<feature type="region of interest" description="Disordered" evidence="2">
    <location>
        <begin position="239"/>
        <end position="288"/>
    </location>
</feature>
<feature type="coiled-coil region" evidence="1">
    <location>
        <begin position="439"/>
        <end position="487"/>
    </location>
</feature>
<dbReference type="Proteomes" id="UP000266723">
    <property type="component" value="Unassembled WGS sequence"/>
</dbReference>
<feature type="compositionally biased region" description="Basic and acidic residues" evidence="2">
    <location>
        <begin position="248"/>
        <end position="261"/>
    </location>
</feature>
<accession>A0ABQ7E9X4</accession>
<feature type="compositionally biased region" description="Low complexity" evidence="2">
    <location>
        <begin position="341"/>
        <end position="351"/>
    </location>
</feature>
<evidence type="ECO:0008006" key="5">
    <source>
        <dbReference type="Google" id="ProtNLM"/>
    </source>
</evidence>
<evidence type="ECO:0000256" key="1">
    <source>
        <dbReference type="SAM" id="Coils"/>
    </source>
</evidence>
<reference evidence="3 4" key="1">
    <citation type="journal article" date="2020" name="BMC Genomics">
        <title>Intraspecific diversification of the crop wild relative Brassica cretica Lam. using demographic model selection.</title>
        <authorList>
            <person name="Kioukis A."/>
            <person name="Michalopoulou V.A."/>
            <person name="Briers L."/>
            <person name="Pirintsos S."/>
            <person name="Studholme D.J."/>
            <person name="Pavlidis P."/>
            <person name="Sarris P.F."/>
        </authorList>
    </citation>
    <scope>NUCLEOTIDE SEQUENCE [LARGE SCALE GENOMIC DNA]</scope>
    <source>
        <strain evidence="4">cv. PFS-1207/04</strain>
    </source>
</reference>
<evidence type="ECO:0000313" key="3">
    <source>
        <dbReference type="EMBL" id="KAF3593867.1"/>
    </source>
</evidence>
<gene>
    <name evidence="3" type="ORF">DY000_02024918</name>
</gene>
<comment type="caution">
    <text evidence="3">The sequence shown here is derived from an EMBL/GenBank/DDBJ whole genome shotgun (WGS) entry which is preliminary data.</text>
</comment>
<keyword evidence="4" id="KW-1185">Reference proteome</keyword>
<keyword evidence="1" id="KW-0175">Coiled coil</keyword>
<proteinExistence type="predicted"/>
<protein>
    <recommendedName>
        <fullName evidence="5">Aminotransferase-like plant mobile domain-containing protein</fullName>
    </recommendedName>
</protein>
<evidence type="ECO:0000256" key="2">
    <source>
        <dbReference type="SAM" id="MobiDB-lite"/>
    </source>
</evidence>
<sequence>MGYHAHQLDLTECVVFSNSSSSFSYSLLRDISSLFEPMAVEKFGPHLKTILEAKHIEAIYELWGLIMPSKLNFLKTALVELKMAFTQMAPNFFRYFLASWVRAQEEGLEFSLRELKQLFAIKRHNGFPGTVILAPRSGRVIIEGIPNKDERWRETFFVFKVNPASVGDFDFERIPMEWSDDIEPFGHAPLSPELHGLMATLRRGSPRRLAFTHDRIRTAYALPPGVNRATHVALVAPVRPKKGRGNKSKKEKEVLLDRSDESSEVGSLERAQKVQRGPVLRSRSHAQSPGLLARPVSIAIPAGWTRKASDNSVSSAGDRALTNEVDSLTHRRRRRVLEEISTVTSGSSSSGLPPPLRVSGEGTSRINPGVHLSSVPEASSAEGCELPSLERMRQRDAYVPMAVANAKAMEASNEYTALMEGRLANFPSKEEIAGHLPTIQQLRGELEVAREAERQREAEIEESKRKLAAAEAEKVAIQSDLDSMKEKHRREIEGRDRQARKDPHLARLSLAREYDGVLAVVKNKLEQKKKETAAEIRLQEVLVRIEALTEYNEGGFKLEAELERLKDLEILLEVDYGLASVSDPSLSRLDLPEIS</sequence>
<dbReference type="EMBL" id="QGKV02000299">
    <property type="protein sequence ID" value="KAF3593867.1"/>
    <property type="molecule type" value="Genomic_DNA"/>
</dbReference>
<organism evidence="3 4">
    <name type="scientific">Brassica cretica</name>
    <name type="common">Mustard</name>
    <dbReference type="NCBI Taxonomy" id="69181"/>
    <lineage>
        <taxon>Eukaryota</taxon>
        <taxon>Viridiplantae</taxon>
        <taxon>Streptophyta</taxon>
        <taxon>Embryophyta</taxon>
        <taxon>Tracheophyta</taxon>
        <taxon>Spermatophyta</taxon>
        <taxon>Magnoliopsida</taxon>
        <taxon>eudicotyledons</taxon>
        <taxon>Gunneridae</taxon>
        <taxon>Pentapetalae</taxon>
        <taxon>rosids</taxon>
        <taxon>malvids</taxon>
        <taxon>Brassicales</taxon>
        <taxon>Brassicaceae</taxon>
        <taxon>Brassiceae</taxon>
        <taxon>Brassica</taxon>
    </lineage>
</organism>
<evidence type="ECO:0000313" key="4">
    <source>
        <dbReference type="Proteomes" id="UP000266723"/>
    </source>
</evidence>
<name>A0ABQ7E9X4_BRACR</name>
<feature type="region of interest" description="Disordered" evidence="2">
    <location>
        <begin position="340"/>
        <end position="364"/>
    </location>
</feature>